<reference evidence="2 3" key="1">
    <citation type="submission" date="2020-08" db="EMBL/GenBank/DDBJ databases">
        <title>Genomic Encyclopedia of Type Strains, Phase IV (KMG-V): Genome sequencing to study the core and pangenomes of soil and plant-associated prokaryotes.</title>
        <authorList>
            <person name="Whitman W."/>
        </authorList>
    </citation>
    <scope>NUCLEOTIDE SEQUENCE [LARGE SCALE GENOMIC DNA]</scope>
    <source>
        <strain evidence="2 3">B3ACCR2</strain>
    </source>
</reference>
<dbReference type="Proteomes" id="UP000590811">
    <property type="component" value="Unassembled WGS sequence"/>
</dbReference>
<dbReference type="EMBL" id="JACHVT010000003">
    <property type="protein sequence ID" value="MBB2986505.1"/>
    <property type="molecule type" value="Genomic_DNA"/>
</dbReference>
<name>A0A839PWV2_9MICO</name>
<dbReference type="AlphaFoldDB" id="A0A839PWV2"/>
<evidence type="ECO:0000256" key="1">
    <source>
        <dbReference type="SAM" id="MobiDB-lite"/>
    </source>
</evidence>
<organism evidence="2 3">
    <name type="scientific">Terracoccus luteus</name>
    <dbReference type="NCBI Taxonomy" id="53356"/>
    <lineage>
        <taxon>Bacteria</taxon>
        <taxon>Bacillati</taxon>
        <taxon>Actinomycetota</taxon>
        <taxon>Actinomycetes</taxon>
        <taxon>Micrococcales</taxon>
        <taxon>Intrasporangiaceae</taxon>
        <taxon>Terracoccus</taxon>
    </lineage>
</organism>
<evidence type="ECO:0000313" key="2">
    <source>
        <dbReference type="EMBL" id="MBB2986505.1"/>
    </source>
</evidence>
<feature type="compositionally biased region" description="Basic and acidic residues" evidence="1">
    <location>
        <begin position="71"/>
        <end position="82"/>
    </location>
</feature>
<evidence type="ECO:0000313" key="3">
    <source>
        <dbReference type="Proteomes" id="UP000590811"/>
    </source>
</evidence>
<accession>A0A839PWV2</accession>
<dbReference type="RefSeq" id="WP_184509607.1">
    <property type="nucleotide sequence ID" value="NZ_JACHVT010000003.1"/>
</dbReference>
<protein>
    <submittedName>
        <fullName evidence="2">Uncharacterized protein</fullName>
    </submittedName>
</protein>
<proteinExistence type="predicted"/>
<sequence>MTVSSGPLALVVLMSEVRDARRSVRALRVGKVDPDLLLRARELLLLAMENYAAELVSRRLPIPPTLRDDLRLQRDIHSRREASPQVRYTHTKGD</sequence>
<gene>
    <name evidence="2" type="ORF">FHW14_001659</name>
</gene>
<comment type="caution">
    <text evidence="2">The sequence shown here is derived from an EMBL/GenBank/DDBJ whole genome shotgun (WGS) entry which is preliminary data.</text>
</comment>
<feature type="region of interest" description="Disordered" evidence="1">
    <location>
        <begin position="71"/>
        <end position="94"/>
    </location>
</feature>